<dbReference type="SUPFAM" id="SSF50494">
    <property type="entry name" value="Trypsin-like serine proteases"/>
    <property type="match status" value="1"/>
</dbReference>
<reference evidence="1" key="1">
    <citation type="submission" date="2019-08" db="EMBL/GenBank/DDBJ databases">
        <authorList>
            <person name="Kucharzyk K."/>
            <person name="Murdoch R.W."/>
            <person name="Higgins S."/>
            <person name="Loffler F."/>
        </authorList>
    </citation>
    <scope>NUCLEOTIDE SEQUENCE</scope>
</reference>
<protein>
    <submittedName>
        <fullName evidence="1">Uncharacterized protein</fullName>
    </submittedName>
</protein>
<proteinExistence type="predicted"/>
<comment type="caution">
    <text evidence="1">The sequence shown here is derived from an EMBL/GenBank/DDBJ whole genome shotgun (WGS) entry which is preliminary data.</text>
</comment>
<dbReference type="InterPro" id="IPR043504">
    <property type="entry name" value="Peptidase_S1_PA_chymotrypsin"/>
</dbReference>
<dbReference type="EMBL" id="VSSQ01001788">
    <property type="protein sequence ID" value="MPM11131.1"/>
    <property type="molecule type" value="Genomic_DNA"/>
</dbReference>
<dbReference type="AlphaFoldDB" id="A0A644X5I3"/>
<dbReference type="InterPro" id="IPR009003">
    <property type="entry name" value="Peptidase_S1_PA"/>
</dbReference>
<organism evidence="1">
    <name type="scientific">bioreactor metagenome</name>
    <dbReference type="NCBI Taxonomy" id="1076179"/>
    <lineage>
        <taxon>unclassified sequences</taxon>
        <taxon>metagenomes</taxon>
        <taxon>ecological metagenomes</taxon>
    </lineage>
</organism>
<sequence>MHDKRGKNVELTVTELLSYGTVRIECTDINNQETAGTGYVVEFEKDGDTNTSITALITNKSVIKGAEKGRLVFTQETEEGAPDDRNHHKVSLSQFEKKWVMHPDPAVDLCALLIDKLVLKAEAKGIQLFYPVITMDLIPTEEQLDELDTMETITTAGYPDGLWDAVNNRPVLRRGVTATHPIKDYNGKKEFLIDAPTMPGTSGSPVFIIDENGYIDRDGNYYPNEDRILFLGTLSAGPHAAPEGLPKKSDITATVSSHLPSNLGLVIKSSRILELAALF</sequence>
<name>A0A644X5I3_9ZZZZ</name>
<dbReference type="Gene3D" id="2.40.10.10">
    <property type="entry name" value="Trypsin-like serine proteases"/>
    <property type="match status" value="2"/>
</dbReference>
<dbReference type="Pfam" id="PF13365">
    <property type="entry name" value="Trypsin_2"/>
    <property type="match status" value="1"/>
</dbReference>
<gene>
    <name evidence="1" type="ORF">SDC9_57470</name>
</gene>
<accession>A0A644X5I3</accession>
<evidence type="ECO:0000313" key="1">
    <source>
        <dbReference type="EMBL" id="MPM11131.1"/>
    </source>
</evidence>